<feature type="domain" description="4Fe-4S ferredoxin-type" evidence="7">
    <location>
        <begin position="130"/>
        <end position="159"/>
    </location>
</feature>
<dbReference type="PROSITE" id="PS51379">
    <property type="entry name" value="4FE4S_FER_2"/>
    <property type="match status" value="3"/>
</dbReference>
<keyword evidence="1 6" id="KW-0004">4Fe-4S</keyword>
<organism evidence="8">
    <name type="scientific">Chitinibacter mangrovi</name>
    <dbReference type="NCBI Taxonomy" id="3153927"/>
    <lineage>
        <taxon>Bacteria</taxon>
        <taxon>Pseudomonadati</taxon>
        <taxon>Pseudomonadota</taxon>
        <taxon>Betaproteobacteria</taxon>
        <taxon>Neisseriales</taxon>
        <taxon>Chitinibacteraceae</taxon>
        <taxon>Chitinibacter</taxon>
    </lineage>
</organism>
<dbReference type="GO" id="GO:0051539">
    <property type="term" value="F:4 iron, 4 sulfur cluster binding"/>
    <property type="evidence" value="ECO:0007669"/>
    <property type="project" value="UniProtKB-UniRule"/>
</dbReference>
<evidence type="ECO:0000259" key="7">
    <source>
        <dbReference type="PROSITE" id="PS51379"/>
    </source>
</evidence>
<feature type="binding site" evidence="6">
    <location>
        <position position="69"/>
    </location>
    <ligand>
        <name>[4Fe-4S] cluster</name>
        <dbReference type="ChEBI" id="CHEBI:49883"/>
        <label>2</label>
    </ligand>
</feature>
<evidence type="ECO:0000256" key="1">
    <source>
        <dbReference type="ARBA" id="ARBA00022485"/>
    </source>
</evidence>
<feature type="binding site" evidence="6">
    <location>
        <position position="149"/>
    </location>
    <ligand>
        <name>[4Fe-4S] cluster</name>
        <dbReference type="ChEBI" id="CHEBI:49883"/>
        <label>3</label>
    </ligand>
</feature>
<feature type="binding site" evidence="6">
    <location>
        <position position="40"/>
    </location>
    <ligand>
        <name>[4Fe-4S] cluster</name>
        <dbReference type="ChEBI" id="CHEBI:49883"/>
        <label>1</label>
    </ligand>
</feature>
<comment type="subunit">
    <text evidence="6">Interacts with the cytoplasmic NapA precursor.</text>
</comment>
<comment type="subcellular location">
    <subcellularLocation>
        <location evidence="6">Cytoplasm</location>
    </subcellularLocation>
</comment>
<evidence type="ECO:0000256" key="6">
    <source>
        <dbReference type="HAMAP-Rule" id="MF_02201"/>
    </source>
</evidence>
<evidence type="ECO:0000256" key="3">
    <source>
        <dbReference type="ARBA" id="ARBA00022737"/>
    </source>
</evidence>
<feature type="domain" description="4Fe-4S ferredoxin-type" evidence="7">
    <location>
        <begin position="28"/>
        <end position="57"/>
    </location>
</feature>
<keyword evidence="4 6" id="KW-0408">Iron</keyword>
<feature type="binding site" evidence="6">
    <location>
        <position position="72"/>
    </location>
    <ligand>
        <name>[4Fe-4S] cluster</name>
        <dbReference type="ChEBI" id="CHEBI:49883"/>
        <label>2</label>
    </ligand>
</feature>
<sequence length="163" mass="17457">MSVDPSRRSLLFGRKPAAQSPVVFRPPWAIAQFIEHCTRCNACVEACPTQIIVRGDGGFPELDFTRGECSFCGECRTACQSPALSAAQTWQQTIRISERCLAGQGVECRVCGESCDARAIRFILQPGRVAQPQLDSEACTGCGACIAPCPSQAIAMIQTGKTA</sequence>
<dbReference type="PROSITE" id="PS00198">
    <property type="entry name" value="4FE4S_FER_1"/>
    <property type="match status" value="2"/>
</dbReference>
<feature type="binding site" evidence="6">
    <location>
        <position position="79"/>
    </location>
    <ligand>
        <name>[4Fe-4S] cluster</name>
        <dbReference type="ChEBI" id="CHEBI:49883"/>
        <label>2</label>
    </ligand>
</feature>
<evidence type="ECO:0000256" key="5">
    <source>
        <dbReference type="ARBA" id="ARBA00023014"/>
    </source>
</evidence>
<dbReference type="PANTHER" id="PTHR43122:SF1">
    <property type="entry name" value="IRON-SULFUR-BINDING PROTEIN"/>
    <property type="match status" value="1"/>
</dbReference>
<keyword evidence="6" id="KW-0963">Cytoplasm</keyword>
<feature type="binding site" evidence="6">
    <location>
        <position position="142"/>
    </location>
    <ligand>
        <name>[4Fe-4S] cluster</name>
        <dbReference type="ChEBI" id="CHEBI:49883"/>
        <label>3</label>
    </ligand>
</feature>
<proteinExistence type="inferred from homology"/>
<feature type="binding site" evidence="6">
    <location>
        <position position="47"/>
    </location>
    <ligand>
        <name>[4Fe-4S] cluster</name>
        <dbReference type="ChEBI" id="CHEBI:49883"/>
        <label>1</label>
    </ligand>
</feature>
<dbReference type="GO" id="GO:0005737">
    <property type="term" value="C:cytoplasm"/>
    <property type="evidence" value="ECO:0007669"/>
    <property type="project" value="UniProtKB-SubCell"/>
</dbReference>
<dbReference type="InterPro" id="IPR004496">
    <property type="entry name" value="NapF"/>
</dbReference>
<accession>A0AAU7F8Q3</accession>
<dbReference type="Pfam" id="PF12838">
    <property type="entry name" value="Fer4_7"/>
    <property type="match status" value="2"/>
</dbReference>
<feature type="binding site" evidence="6">
    <location>
        <position position="139"/>
    </location>
    <ligand>
        <name>[4Fe-4S] cluster</name>
        <dbReference type="ChEBI" id="CHEBI:49883"/>
        <label>3</label>
    </ligand>
</feature>
<keyword evidence="5 6" id="KW-0411">Iron-sulfur</keyword>
<feature type="binding site" evidence="6">
    <location>
        <position position="37"/>
    </location>
    <ligand>
        <name>[4Fe-4S] cluster</name>
        <dbReference type="ChEBI" id="CHEBI:49883"/>
        <label>1</label>
    </ligand>
</feature>
<dbReference type="SUPFAM" id="SSF54862">
    <property type="entry name" value="4Fe-4S ferredoxins"/>
    <property type="match status" value="1"/>
</dbReference>
<comment type="function">
    <text evidence="6">Could be involved in the maturation of NapA, the catalytic subunit of the periplasmic nitrate reductase, before its export into the periplasm.</text>
</comment>
<protein>
    <recommendedName>
        <fullName evidence="6">Ferredoxin-type protein NapF</fullName>
    </recommendedName>
</protein>
<dbReference type="NCBIfam" id="TIGR00402">
    <property type="entry name" value="napF"/>
    <property type="match status" value="1"/>
</dbReference>
<dbReference type="EMBL" id="CP157355">
    <property type="protein sequence ID" value="XBM00462.1"/>
    <property type="molecule type" value="Genomic_DNA"/>
</dbReference>
<gene>
    <name evidence="6 8" type="primary">napF</name>
    <name evidence="8" type="ORF">ABHF33_15590</name>
</gene>
<dbReference type="GO" id="GO:0046872">
    <property type="term" value="F:metal ion binding"/>
    <property type="evidence" value="ECO:0007669"/>
    <property type="project" value="UniProtKB-KW"/>
</dbReference>
<dbReference type="CDD" id="cd10564">
    <property type="entry name" value="NapF_like"/>
    <property type="match status" value="1"/>
</dbReference>
<dbReference type="PANTHER" id="PTHR43122">
    <property type="entry name" value="FERREDOXIN SUBUNIT OF PYRUVATE:FLAVODOXIN OXIDOREDUCTASE-RELATED"/>
    <property type="match status" value="1"/>
</dbReference>
<keyword evidence="3 6" id="KW-0677">Repeat</keyword>
<keyword evidence="2 6" id="KW-0479">Metal-binding</keyword>
<comment type="similarity">
    <text evidence="6">Belongs to the NapF family.</text>
</comment>
<evidence type="ECO:0000256" key="4">
    <source>
        <dbReference type="ARBA" id="ARBA00023004"/>
    </source>
</evidence>
<name>A0AAU7F8Q3_9NEIS</name>
<feature type="binding site" evidence="6">
    <location>
        <position position="145"/>
    </location>
    <ligand>
        <name>[4Fe-4S] cluster</name>
        <dbReference type="ChEBI" id="CHEBI:49883"/>
        <label>3</label>
    </ligand>
</feature>
<comment type="cofactor">
    <cofactor evidence="6">
        <name>[4Fe-4S] cluster</name>
        <dbReference type="ChEBI" id="CHEBI:49883"/>
    </cofactor>
</comment>
<dbReference type="Gene3D" id="3.30.70.20">
    <property type="match status" value="2"/>
</dbReference>
<feature type="domain" description="4Fe-4S ferredoxin-type" evidence="7">
    <location>
        <begin position="58"/>
        <end position="89"/>
    </location>
</feature>
<evidence type="ECO:0000313" key="8">
    <source>
        <dbReference type="EMBL" id="XBM00462.1"/>
    </source>
</evidence>
<dbReference type="AlphaFoldDB" id="A0AAU7F8Q3"/>
<evidence type="ECO:0000256" key="2">
    <source>
        <dbReference type="ARBA" id="ARBA00022723"/>
    </source>
</evidence>
<dbReference type="InterPro" id="IPR017896">
    <property type="entry name" value="4Fe4S_Fe-S-bd"/>
</dbReference>
<reference evidence="8" key="1">
    <citation type="submission" date="2024-05" db="EMBL/GenBank/DDBJ databases">
        <authorList>
            <person name="Yang L."/>
            <person name="Pan L."/>
        </authorList>
    </citation>
    <scope>NUCLEOTIDE SEQUENCE</scope>
    <source>
        <strain evidence="8">FCG-7</strain>
    </source>
</reference>
<dbReference type="KEGG" id="cmav:ABHF33_15590"/>
<dbReference type="RefSeq" id="WP_348944814.1">
    <property type="nucleotide sequence ID" value="NZ_CP157355.1"/>
</dbReference>
<feature type="binding site" evidence="6">
    <location>
        <position position="75"/>
    </location>
    <ligand>
        <name>[4Fe-4S] cluster</name>
        <dbReference type="ChEBI" id="CHEBI:49883"/>
        <label>2</label>
    </ligand>
</feature>
<dbReference type="HAMAP" id="MF_02201">
    <property type="entry name" value="NapF"/>
    <property type="match status" value="1"/>
</dbReference>
<feature type="binding site" evidence="6">
    <location>
        <position position="43"/>
    </location>
    <ligand>
        <name>[4Fe-4S] cluster</name>
        <dbReference type="ChEBI" id="CHEBI:49883"/>
        <label>1</label>
    </ligand>
</feature>
<dbReference type="InterPro" id="IPR017900">
    <property type="entry name" value="4Fe4S_Fe_S_CS"/>
</dbReference>